<dbReference type="EMBL" id="LR797490">
    <property type="protein sequence ID" value="CAB4220514.1"/>
    <property type="molecule type" value="Genomic_DNA"/>
</dbReference>
<accession>A0A6J5T151</accession>
<reference evidence="2" key="1">
    <citation type="submission" date="2020-05" db="EMBL/GenBank/DDBJ databases">
        <authorList>
            <person name="Chiriac C."/>
            <person name="Salcher M."/>
            <person name="Ghai R."/>
            <person name="Kavagutti S V."/>
        </authorList>
    </citation>
    <scope>NUCLEOTIDE SEQUENCE</scope>
</reference>
<organism evidence="2">
    <name type="scientific">uncultured Caudovirales phage</name>
    <dbReference type="NCBI Taxonomy" id="2100421"/>
    <lineage>
        <taxon>Viruses</taxon>
        <taxon>Duplodnaviria</taxon>
        <taxon>Heunggongvirae</taxon>
        <taxon>Uroviricota</taxon>
        <taxon>Caudoviricetes</taxon>
        <taxon>Peduoviridae</taxon>
        <taxon>Maltschvirus</taxon>
        <taxon>Maltschvirus maltsch</taxon>
    </lineage>
</organism>
<feature type="region of interest" description="Disordered" evidence="1">
    <location>
        <begin position="21"/>
        <end position="42"/>
    </location>
</feature>
<proteinExistence type="predicted"/>
<evidence type="ECO:0000313" key="2">
    <source>
        <dbReference type="EMBL" id="CAB4220514.1"/>
    </source>
</evidence>
<evidence type="ECO:0000256" key="1">
    <source>
        <dbReference type="SAM" id="MobiDB-lite"/>
    </source>
</evidence>
<name>A0A6J5T151_9CAUD</name>
<gene>
    <name evidence="2" type="ORF">UFOVP1625_40</name>
</gene>
<protein>
    <submittedName>
        <fullName evidence="2">Uncharacterized protein</fullName>
    </submittedName>
</protein>
<sequence>MGKYKQRDMFEMSKKMGRKGFRRNYAAKSSEEDSVSEGVRQIPDGPHYYPESVVIYTRFRSFPLRALFAYLREKEHYFQKDIKSHSGLPISGVMRGRLQEVESHLIWMVSNLTRAGNANGEYEDENWT</sequence>